<dbReference type="Pfam" id="PF22603">
    <property type="entry name" value="RAE1_2_domI_C"/>
    <property type="match status" value="1"/>
</dbReference>
<dbReference type="PANTHER" id="PTHR11787:SF4">
    <property type="entry name" value="CHM, RAB ESCORT PROTEIN 1"/>
    <property type="match status" value="1"/>
</dbReference>
<evidence type="ECO:0000256" key="1">
    <source>
        <dbReference type="SAM" id="MobiDB-lite"/>
    </source>
</evidence>
<evidence type="ECO:0000313" key="4">
    <source>
        <dbReference type="Proteomes" id="UP001152622"/>
    </source>
</evidence>
<dbReference type="GO" id="GO:0005829">
    <property type="term" value="C:cytosol"/>
    <property type="evidence" value="ECO:0007669"/>
    <property type="project" value="TreeGrafter"/>
</dbReference>
<feature type="region of interest" description="Disordered" evidence="1">
    <location>
        <begin position="214"/>
        <end position="284"/>
    </location>
</feature>
<dbReference type="GO" id="GO:0005634">
    <property type="term" value="C:nucleus"/>
    <property type="evidence" value="ECO:0007669"/>
    <property type="project" value="TreeGrafter"/>
</dbReference>
<gene>
    <name evidence="3" type="ORF">SKAU_G00270920</name>
</gene>
<protein>
    <recommendedName>
        <fullName evidence="2">RAE1/2 domain-containing protein</fullName>
    </recommendedName>
</protein>
<dbReference type="InterPro" id="IPR018203">
    <property type="entry name" value="GDP_dissociation_inhibitor"/>
</dbReference>
<dbReference type="Proteomes" id="UP001152622">
    <property type="component" value="Chromosome 10"/>
</dbReference>
<dbReference type="PANTHER" id="PTHR11787">
    <property type="entry name" value="RAB GDP-DISSOCIATION INHIBITOR"/>
    <property type="match status" value="1"/>
</dbReference>
<feature type="domain" description="RAE1/2" evidence="2">
    <location>
        <begin position="63"/>
        <end position="190"/>
    </location>
</feature>
<dbReference type="GO" id="GO:0005968">
    <property type="term" value="C:Rab-protein geranylgeranyltransferase complex"/>
    <property type="evidence" value="ECO:0007669"/>
    <property type="project" value="TreeGrafter"/>
</dbReference>
<organism evidence="3 4">
    <name type="scientific">Synaphobranchus kaupii</name>
    <name type="common">Kaup's arrowtooth eel</name>
    <dbReference type="NCBI Taxonomy" id="118154"/>
    <lineage>
        <taxon>Eukaryota</taxon>
        <taxon>Metazoa</taxon>
        <taxon>Chordata</taxon>
        <taxon>Craniata</taxon>
        <taxon>Vertebrata</taxon>
        <taxon>Euteleostomi</taxon>
        <taxon>Actinopterygii</taxon>
        <taxon>Neopterygii</taxon>
        <taxon>Teleostei</taxon>
        <taxon>Anguilliformes</taxon>
        <taxon>Synaphobranchidae</taxon>
        <taxon>Synaphobranchus</taxon>
    </lineage>
</organism>
<dbReference type="GO" id="GO:0005092">
    <property type="term" value="F:GDP-dissociation inhibitor activity"/>
    <property type="evidence" value="ECO:0007669"/>
    <property type="project" value="InterPro"/>
</dbReference>
<dbReference type="InterPro" id="IPR054420">
    <property type="entry name" value="RAE1_2_domI_C"/>
</dbReference>
<evidence type="ECO:0000313" key="3">
    <source>
        <dbReference type="EMBL" id="KAJ8348503.1"/>
    </source>
</evidence>
<dbReference type="Gene3D" id="3.30.519.10">
    <property type="entry name" value="Guanine Nucleotide Dissociation Inhibitor, domain 2"/>
    <property type="match status" value="1"/>
</dbReference>
<sequence>MCAVFGGIYCLRHSVQCLVLDKESGRCKAVIDTCGQRISCDHFVVEEGYIREEQRKNVTYRQISRAVLITDQSLLPSESEQQVSLITVPPQDLGGSAVHMVELCSSSMTCMPGTYLVHLTTPSSGTAQEDLAPLVSRLFAEPAIAEEQGEVESEKPMLLWALYFNMRDSSGAERSSYSLPSNVYPCPGPDPALGSDHAITLAEAVFQQLLPQEEFCPPAPNPEDIVYDGEGPQGEGAGFEEPVQPERDGGEREGEEEKEEQRAESEQDNVGSQMDVADAPPTEE</sequence>
<evidence type="ECO:0000259" key="2">
    <source>
        <dbReference type="Pfam" id="PF22603"/>
    </source>
</evidence>
<accession>A0A9Q1F0B9</accession>
<dbReference type="AlphaFoldDB" id="A0A9Q1F0B9"/>
<comment type="caution">
    <text evidence="3">The sequence shown here is derived from an EMBL/GenBank/DDBJ whole genome shotgun (WGS) entry which is preliminary data.</text>
</comment>
<proteinExistence type="predicted"/>
<dbReference type="GO" id="GO:0016192">
    <property type="term" value="P:vesicle-mediated transport"/>
    <property type="evidence" value="ECO:0007669"/>
    <property type="project" value="TreeGrafter"/>
</dbReference>
<reference evidence="3" key="1">
    <citation type="journal article" date="2023" name="Science">
        <title>Genome structures resolve the early diversification of teleost fishes.</title>
        <authorList>
            <person name="Parey E."/>
            <person name="Louis A."/>
            <person name="Montfort J."/>
            <person name="Bouchez O."/>
            <person name="Roques C."/>
            <person name="Iampietro C."/>
            <person name="Lluch J."/>
            <person name="Castinel A."/>
            <person name="Donnadieu C."/>
            <person name="Desvignes T."/>
            <person name="Floi Bucao C."/>
            <person name="Jouanno E."/>
            <person name="Wen M."/>
            <person name="Mejri S."/>
            <person name="Dirks R."/>
            <person name="Jansen H."/>
            <person name="Henkel C."/>
            <person name="Chen W.J."/>
            <person name="Zahm M."/>
            <person name="Cabau C."/>
            <person name="Klopp C."/>
            <person name="Thompson A.W."/>
            <person name="Robinson-Rechavi M."/>
            <person name="Braasch I."/>
            <person name="Lecointre G."/>
            <person name="Bobe J."/>
            <person name="Postlethwait J.H."/>
            <person name="Berthelot C."/>
            <person name="Roest Crollius H."/>
            <person name="Guiguen Y."/>
        </authorList>
    </citation>
    <scope>NUCLEOTIDE SEQUENCE</scope>
    <source>
        <strain evidence="3">WJC10195</strain>
    </source>
</reference>
<dbReference type="SUPFAM" id="SSF54373">
    <property type="entry name" value="FAD-linked reductases, C-terminal domain"/>
    <property type="match status" value="1"/>
</dbReference>
<dbReference type="EMBL" id="JAINUF010000010">
    <property type="protein sequence ID" value="KAJ8348503.1"/>
    <property type="molecule type" value="Genomic_DNA"/>
</dbReference>
<dbReference type="GO" id="GO:0007264">
    <property type="term" value="P:small GTPase-mediated signal transduction"/>
    <property type="evidence" value="ECO:0007669"/>
    <property type="project" value="InterPro"/>
</dbReference>
<name>A0A9Q1F0B9_SYNKA</name>
<dbReference type="OrthoDB" id="1923006at2759"/>
<keyword evidence="4" id="KW-1185">Reference proteome</keyword>